<gene>
    <name evidence="1" type="ORF">GGE40_001207</name>
</gene>
<proteinExistence type="predicted"/>
<protein>
    <submittedName>
        <fullName evidence="1">Uncharacterized protein</fullName>
    </submittedName>
</protein>
<keyword evidence="2" id="KW-1185">Reference proteome</keyword>
<dbReference type="Proteomes" id="UP000534590">
    <property type="component" value="Unassembled WGS sequence"/>
</dbReference>
<organism evidence="1 2">
    <name type="scientific">Agrobacterium radiobacter</name>
    <dbReference type="NCBI Taxonomy" id="362"/>
    <lineage>
        <taxon>Bacteria</taxon>
        <taxon>Pseudomonadati</taxon>
        <taxon>Pseudomonadota</taxon>
        <taxon>Alphaproteobacteria</taxon>
        <taxon>Hyphomicrobiales</taxon>
        <taxon>Rhizobiaceae</taxon>
        <taxon>Rhizobium/Agrobacterium group</taxon>
        <taxon>Agrobacterium</taxon>
        <taxon>Agrobacterium tumefaciens complex</taxon>
    </lineage>
</organism>
<name>A0ABR6J3D9_AGRRD</name>
<reference evidence="1 2" key="1">
    <citation type="submission" date="2020-08" db="EMBL/GenBank/DDBJ databases">
        <title>Genomic Encyclopedia of Type Strains, Phase IV (KMG-V): Genome sequencing to study the core and pangenomes of soil and plant-associated prokaryotes.</title>
        <authorList>
            <person name="Whitman W."/>
        </authorList>
    </citation>
    <scope>NUCLEOTIDE SEQUENCE [LARGE SCALE GENOMIC DNA]</scope>
    <source>
        <strain evidence="1 2">SEMIA 461</strain>
    </source>
</reference>
<evidence type="ECO:0000313" key="1">
    <source>
        <dbReference type="EMBL" id="MBB4489427.1"/>
    </source>
</evidence>
<dbReference type="RefSeq" id="WP_162696673.1">
    <property type="nucleotide sequence ID" value="NZ_JACIHN010000001.1"/>
</dbReference>
<evidence type="ECO:0000313" key="2">
    <source>
        <dbReference type="Proteomes" id="UP000534590"/>
    </source>
</evidence>
<dbReference type="EMBL" id="JACIHP010000001">
    <property type="protein sequence ID" value="MBB4489427.1"/>
    <property type="molecule type" value="Genomic_DNA"/>
</dbReference>
<accession>A0ABR6J3D9</accession>
<comment type="caution">
    <text evidence="1">The sequence shown here is derived from an EMBL/GenBank/DDBJ whole genome shotgun (WGS) entry which is preliminary data.</text>
</comment>
<sequence length="109" mass="12223">MSAASVAVMYSDRKKTARAFVKFFCFFSERLFPPPKGRGKKPGTVGFLVKSETNDALMALGKCRRGSRSLWTSFLFSLGKARKTGRLLERRSKAPGFFPIKIKKLILLS</sequence>